<evidence type="ECO:0000256" key="3">
    <source>
        <dbReference type="ARBA" id="ARBA00022692"/>
    </source>
</evidence>
<protein>
    <recommendedName>
        <fullName evidence="10">Protein PGR</fullName>
    </recommendedName>
</protein>
<feature type="compositionally biased region" description="Low complexity" evidence="6">
    <location>
        <begin position="100"/>
        <end position="113"/>
    </location>
</feature>
<gene>
    <name evidence="8" type="ORF">ZIOFF_052966</name>
</gene>
<name>A0A8J5FFI4_ZINOF</name>
<dbReference type="Pfam" id="PF01940">
    <property type="entry name" value="DUF92"/>
    <property type="match status" value="1"/>
</dbReference>
<feature type="transmembrane region" description="Helical" evidence="7">
    <location>
        <begin position="420"/>
        <end position="440"/>
    </location>
</feature>
<dbReference type="EMBL" id="JACMSC010000015">
    <property type="protein sequence ID" value="KAG6484448.1"/>
    <property type="molecule type" value="Genomic_DNA"/>
</dbReference>
<feature type="compositionally biased region" description="Polar residues" evidence="6">
    <location>
        <begin position="86"/>
        <end position="95"/>
    </location>
</feature>
<accession>A0A8J5FFI4</accession>
<evidence type="ECO:0000256" key="5">
    <source>
        <dbReference type="ARBA" id="ARBA00023136"/>
    </source>
</evidence>
<proteinExistence type="inferred from homology"/>
<feature type="transmembrane region" description="Helical" evidence="7">
    <location>
        <begin position="386"/>
        <end position="408"/>
    </location>
</feature>
<evidence type="ECO:0000313" key="8">
    <source>
        <dbReference type="EMBL" id="KAG6484448.1"/>
    </source>
</evidence>
<comment type="caution">
    <text evidence="8">The sequence shown here is derived from an EMBL/GenBank/DDBJ whole genome shotgun (WGS) entry which is preliminary data.</text>
</comment>
<reference evidence="8 9" key="1">
    <citation type="submission" date="2020-08" db="EMBL/GenBank/DDBJ databases">
        <title>Plant Genome Project.</title>
        <authorList>
            <person name="Zhang R.-G."/>
        </authorList>
    </citation>
    <scope>NUCLEOTIDE SEQUENCE [LARGE SCALE GENOMIC DNA]</scope>
    <source>
        <tissue evidence="8">Rhizome</tissue>
    </source>
</reference>
<feature type="transmembrane region" description="Helical" evidence="7">
    <location>
        <begin position="477"/>
        <end position="497"/>
    </location>
</feature>
<dbReference type="AlphaFoldDB" id="A0A8J5FFI4"/>
<dbReference type="InterPro" id="IPR002794">
    <property type="entry name" value="DUF92_TMEM19"/>
</dbReference>
<evidence type="ECO:0000256" key="6">
    <source>
        <dbReference type="SAM" id="MobiDB-lite"/>
    </source>
</evidence>
<dbReference type="Proteomes" id="UP000734854">
    <property type="component" value="Unassembled WGS sequence"/>
</dbReference>
<comment type="subcellular location">
    <subcellularLocation>
        <location evidence="1">Membrane</location>
        <topology evidence="1">Multi-pass membrane protein</topology>
    </subcellularLocation>
</comment>
<feature type="transmembrane region" description="Helical" evidence="7">
    <location>
        <begin position="245"/>
        <end position="269"/>
    </location>
</feature>
<keyword evidence="5 7" id="KW-0472">Membrane</keyword>
<evidence type="ECO:0008006" key="10">
    <source>
        <dbReference type="Google" id="ProtNLM"/>
    </source>
</evidence>
<dbReference type="PANTHER" id="PTHR13353">
    <property type="entry name" value="TRANSMEMBRANE PROTEIN 19"/>
    <property type="match status" value="1"/>
</dbReference>
<evidence type="ECO:0000256" key="2">
    <source>
        <dbReference type="ARBA" id="ARBA00009012"/>
    </source>
</evidence>
<keyword evidence="3 7" id="KW-0812">Transmembrane</keyword>
<evidence type="ECO:0000313" key="9">
    <source>
        <dbReference type="Proteomes" id="UP000734854"/>
    </source>
</evidence>
<feature type="transmembrane region" description="Helical" evidence="7">
    <location>
        <begin position="300"/>
        <end position="320"/>
    </location>
</feature>
<organism evidence="8 9">
    <name type="scientific">Zingiber officinale</name>
    <name type="common">Ginger</name>
    <name type="synonym">Amomum zingiber</name>
    <dbReference type="NCBI Taxonomy" id="94328"/>
    <lineage>
        <taxon>Eukaryota</taxon>
        <taxon>Viridiplantae</taxon>
        <taxon>Streptophyta</taxon>
        <taxon>Embryophyta</taxon>
        <taxon>Tracheophyta</taxon>
        <taxon>Spermatophyta</taxon>
        <taxon>Magnoliopsida</taxon>
        <taxon>Liliopsida</taxon>
        <taxon>Zingiberales</taxon>
        <taxon>Zingiberaceae</taxon>
        <taxon>Zingiber</taxon>
    </lineage>
</organism>
<sequence>MLLAVEGGGFFSSSASGYTNGLALLLFGRRNEEPMKVSPWNRYQLVEQEFEPEPRSTARKTQNSRGCASFNCFGCAHVQLDRHSPSSVSLVNQSETHPETASSDTSKTSTTDALNKSDKKPCLKNNLKKPSRDCSASCEVVNANELSEQVENETSCSTLGRKVQWTDKCGKELAEIREFELSCLYISSLTLPRSCDRYPSRISEEKDGSEIMEGRVRTAVAVALSLAISTRAFRHRSLDLSGAIAGFLVMAIHIAAGYRFGALLLVFFFTSSKLTKMGEEKKRKIDEDFKQGGQRNWIQVLSNSGLATILVVVFVTVIGGQDTCLDTKRSKLFTGLIGGIIGHYACCNGDTWSSEIGLLSNAQPRLITTFKTVRKGTNGAVSIEGLIAAAAAGFVIGLTSVITGSLAAADCSTDAVWKQLLLIPIATIAGLGGSLIDSLLGATLQFSGYCTVRKKVVSNRTPTVIKISGMSLLDNNAVNVVSVLLTTILTSAACLYIF</sequence>
<comment type="similarity">
    <text evidence="2">Belongs to the TMEM19 family.</text>
</comment>
<evidence type="ECO:0000256" key="4">
    <source>
        <dbReference type="ARBA" id="ARBA00022989"/>
    </source>
</evidence>
<evidence type="ECO:0000256" key="1">
    <source>
        <dbReference type="ARBA" id="ARBA00004141"/>
    </source>
</evidence>
<keyword evidence="4 7" id="KW-1133">Transmembrane helix</keyword>
<dbReference type="GO" id="GO:0016020">
    <property type="term" value="C:membrane"/>
    <property type="evidence" value="ECO:0007669"/>
    <property type="project" value="UniProtKB-SubCell"/>
</dbReference>
<keyword evidence="9" id="KW-1185">Reference proteome</keyword>
<evidence type="ECO:0000256" key="7">
    <source>
        <dbReference type="SAM" id="Phobius"/>
    </source>
</evidence>
<dbReference type="PANTHER" id="PTHR13353:SF14">
    <property type="entry name" value="PROTEIN PGR"/>
    <property type="match status" value="1"/>
</dbReference>
<feature type="region of interest" description="Disordered" evidence="6">
    <location>
        <begin position="86"/>
        <end position="130"/>
    </location>
</feature>